<dbReference type="EMBL" id="FNRQ01000003">
    <property type="protein sequence ID" value="SEA86514.1"/>
    <property type="molecule type" value="Genomic_DNA"/>
</dbReference>
<feature type="transmembrane region" description="Helical" evidence="4">
    <location>
        <begin position="150"/>
        <end position="169"/>
    </location>
</feature>
<feature type="transmembrane region" description="Helical" evidence="4">
    <location>
        <begin position="346"/>
        <end position="368"/>
    </location>
</feature>
<evidence type="ECO:0000313" key="7">
    <source>
        <dbReference type="Proteomes" id="UP000198638"/>
    </source>
</evidence>
<dbReference type="GO" id="GO:0022857">
    <property type="term" value="F:transmembrane transporter activity"/>
    <property type="evidence" value="ECO:0007669"/>
    <property type="project" value="InterPro"/>
</dbReference>
<keyword evidence="2 4" id="KW-1133">Transmembrane helix</keyword>
<dbReference type="InterPro" id="IPR010645">
    <property type="entry name" value="MFS_4"/>
</dbReference>
<feature type="transmembrane region" description="Helical" evidence="4">
    <location>
        <begin position="60"/>
        <end position="80"/>
    </location>
</feature>
<sequence length="416" mass="42797">MSTPTFLDTPSVASNAAIWRHIFAGLSASLIGIGLARFAYTPLIPSLIQAHWFSASDVVYLGAANLAGYLIGALIGRPLGSRVSNVHTLRGMKVLITLAFLACAFPVSVGWFFAWRLLSGVAGGVIMVLVAATVLPHVPGDRKGLASGAVFLGLGLGIAASGTIVPLLLELGLRAAWIGLAVVSAVLTAASWTGWPTKDAPAAKAAEVDASSAAPVTSGVETNVLYVEYALMAIGLVPTMVFLVDFIARGLGAGAHLGSLFWILYGVGAIFGPPVYGVFADRLGSRSALRVLVFVQAIAVAGLAVSSSHVVIGLLTVVIGTFPPGIVPLMLARVHETAPGNAARQNVIWSRVTTAFAAFQALAGYSYSAIFNGSGGNHRLLFAIGATALVITLGVDFIAPLFSRQSRGQGAQAGAR</sequence>
<feature type="transmembrane region" description="Helical" evidence="4">
    <location>
        <begin position="120"/>
        <end position="138"/>
    </location>
</feature>
<keyword evidence="1 4" id="KW-0812">Transmembrane</keyword>
<evidence type="ECO:0000259" key="5">
    <source>
        <dbReference type="PROSITE" id="PS50850"/>
    </source>
</evidence>
<dbReference type="GO" id="GO:0005886">
    <property type="term" value="C:plasma membrane"/>
    <property type="evidence" value="ECO:0007669"/>
    <property type="project" value="TreeGrafter"/>
</dbReference>
<dbReference type="Proteomes" id="UP000198638">
    <property type="component" value="Unassembled WGS sequence"/>
</dbReference>
<feature type="transmembrane region" description="Helical" evidence="4">
    <location>
        <begin position="229"/>
        <end position="248"/>
    </location>
</feature>
<protein>
    <submittedName>
        <fullName evidence="6">Predicted arabinose efflux permease, MFS family</fullName>
    </submittedName>
</protein>
<feature type="transmembrane region" description="Helical" evidence="4">
    <location>
        <begin position="92"/>
        <end position="114"/>
    </location>
</feature>
<dbReference type="InterPro" id="IPR036259">
    <property type="entry name" value="MFS_trans_sf"/>
</dbReference>
<feature type="transmembrane region" description="Helical" evidence="4">
    <location>
        <begin position="380"/>
        <end position="402"/>
    </location>
</feature>
<dbReference type="OrthoDB" id="9797953at2"/>
<dbReference type="Pfam" id="PF06779">
    <property type="entry name" value="MFS_4"/>
    <property type="match status" value="1"/>
</dbReference>
<feature type="transmembrane region" description="Helical" evidence="4">
    <location>
        <begin position="260"/>
        <end position="280"/>
    </location>
</feature>
<evidence type="ECO:0000256" key="2">
    <source>
        <dbReference type="ARBA" id="ARBA00022989"/>
    </source>
</evidence>
<dbReference type="InterPro" id="IPR020846">
    <property type="entry name" value="MFS_dom"/>
</dbReference>
<dbReference type="STRING" id="83784.SAMN05192564_103493"/>
<feature type="transmembrane region" description="Helical" evidence="4">
    <location>
        <begin position="311"/>
        <end position="334"/>
    </location>
</feature>
<gene>
    <name evidence="6" type="ORF">SAMN05192564_103493</name>
</gene>
<dbReference type="PANTHER" id="PTHR23537:SF1">
    <property type="entry name" value="SUGAR TRANSPORTER"/>
    <property type="match status" value="1"/>
</dbReference>
<dbReference type="AlphaFoldDB" id="A0A1H4EN27"/>
<dbReference type="PROSITE" id="PS50850">
    <property type="entry name" value="MFS"/>
    <property type="match status" value="1"/>
</dbReference>
<evidence type="ECO:0000256" key="3">
    <source>
        <dbReference type="ARBA" id="ARBA00023136"/>
    </source>
</evidence>
<feature type="transmembrane region" description="Helical" evidence="4">
    <location>
        <begin position="287"/>
        <end position="305"/>
    </location>
</feature>
<feature type="transmembrane region" description="Helical" evidence="4">
    <location>
        <begin position="175"/>
        <end position="195"/>
    </location>
</feature>
<dbReference type="RefSeq" id="WP_090533788.1">
    <property type="nucleotide sequence ID" value="NZ_FNRQ01000003.1"/>
</dbReference>
<reference evidence="7" key="1">
    <citation type="submission" date="2016-10" db="EMBL/GenBank/DDBJ databases">
        <authorList>
            <person name="Varghese N."/>
            <person name="Submissions S."/>
        </authorList>
    </citation>
    <scope>NUCLEOTIDE SEQUENCE [LARGE SCALE GENOMIC DNA]</scope>
    <source>
        <strain evidence="7">LMG 24000</strain>
    </source>
</reference>
<dbReference type="Gene3D" id="1.20.1250.20">
    <property type="entry name" value="MFS general substrate transporter like domains"/>
    <property type="match status" value="2"/>
</dbReference>
<dbReference type="SUPFAM" id="SSF103473">
    <property type="entry name" value="MFS general substrate transporter"/>
    <property type="match status" value="1"/>
</dbReference>
<feature type="domain" description="Major facilitator superfamily (MFS) profile" evidence="5">
    <location>
        <begin position="20"/>
        <end position="403"/>
    </location>
</feature>
<dbReference type="PANTHER" id="PTHR23537">
    <property type="match status" value="1"/>
</dbReference>
<keyword evidence="3 4" id="KW-0472">Membrane</keyword>
<name>A0A1H4EN27_9BURK</name>
<organism evidence="6 7">
    <name type="scientific">Paraburkholderia sartisoli</name>
    <dbReference type="NCBI Taxonomy" id="83784"/>
    <lineage>
        <taxon>Bacteria</taxon>
        <taxon>Pseudomonadati</taxon>
        <taxon>Pseudomonadota</taxon>
        <taxon>Betaproteobacteria</taxon>
        <taxon>Burkholderiales</taxon>
        <taxon>Burkholderiaceae</taxon>
        <taxon>Paraburkholderia</taxon>
    </lineage>
</organism>
<keyword evidence="7" id="KW-1185">Reference proteome</keyword>
<proteinExistence type="predicted"/>
<feature type="transmembrane region" description="Helical" evidence="4">
    <location>
        <begin position="21"/>
        <end position="40"/>
    </location>
</feature>
<evidence type="ECO:0000313" key="6">
    <source>
        <dbReference type="EMBL" id="SEA86514.1"/>
    </source>
</evidence>
<accession>A0A1H4EN27</accession>
<evidence type="ECO:0000256" key="1">
    <source>
        <dbReference type="ARBA" id="ARBA00022692"/>
    </source>
</evidence>
<evidence type="ECO:0000256" key="4">
    <source>
        <dbReference type="SAM" id="Phobius"/>
    </source>
</evidence>